<evidence type="ECO:0000259" key="8">
    <source>
        <dbReference type="Pfam" id="PF02687"/>
    </source>
</evidence>
<keyword evidence="10" id="KW-1185">Reference proteome</keyword>
<keyword evidence="4 7" id="KW-1133">Transmembrane helix</keyword>
<feature type="transmembrane region" description="Helical" evidence="7">
    <location>
        <begin position="806"/>
        <end position="827"/>
    </location>
</feature>
<comment type="subcellular location">
    <subcellularLocation>
        <location evidence="1">Cell membrane</location>
        <topology evidence="1">Multi-pass membrane protein</topology>
    </subcellularLocation>
</comment>
<keyword evidence="3 7" id="KW-0812">Transmembrane</keyword>
<feature type="transmembrane region" description="Helical" evidence="7">
    <location>
        <begin position="855"/>
        <end position="873"/>
    </location>
</feature>
<dbReference type="Proteomes" id="UP000294309">
    <property type="component" value="Chromosome"/>
</dbReference>
<dbReference type="EMBL" id="CP038013">
    <property type="protein sequence ID" value="QBQ07575.1"/>
    <property type="molecule type" value="Genomic_DNA"/>
</dbReference>
<feature type="transmembrane region" description="Helical" evidence="7">
    <location>
        <begin position="902"/>
        <end position="922"/>
    </location>
</feature>
<dbReference type="PANTHER" id="PTHR30572">
    <property type="entry name" value="MEMBRANE COMPONENT OF TRANSPORTER-RELATED"/>
    <property type="match status" value="1"/>
</dbReference>
<dbReference type="KEGG" id="sgq:SGLAD_v1c03760"/>
<evidence type="ECO:0000256" key="6">
    <source>
        <dbReference type="ARBA" id="ARBA00038076"/>
    </source>
</evidence>
<protein>
    <submittedName>
        <fullName evidence="9">ABC transporter permease</fullName>
    </submittedName>
</protein>
<feature type="transmembrane region" description="Helical" evidence="7">
    <location>
        <begin position="1745"/>
        <end position="1776"/>
    </location>
</feature>
<dbReference type="OrthoDB" id="393121at2"/>
<evidence type="ECO:0000256" key="4">
    <source>
        <dbReference type="ARBA" id="ARBA00022989"/>
    </source>
</evidence>
<evidence type="ECO:0000256" key="1">
    <source>
        <dbReference type="ARBA" id="ARBA00004651"/>
    </source>
</evidence>
<accession>A0A4P7AGP7</accession>
<evidence type="ECO:0000313" key="9">
    <source>
        <dbReference type="EMBL" id="QBQ07575.1"/>
    </source>
</evidence>
<dbReference type="GO" id="GO:0005886">
    <property type="term" value="C:plasma membrane"/>
    <property type="evidence" value="ECO:0007669"/>
    <property type="project" value="UniProtKB-SubCell"/>
</dbReference>
<dbReference type="PANTHER" id="PTHR30572:SF4">
    <property type="entry name" value="ABC TRANSPORTER PERMEASE YTRF"/>
    <property type="match status" value="1"/>
</dbReference>
<feature type="transmembrane region" description="Helical" evidence="7">
    <location>
        <begin position="1837"/>
        <end position="1860"/>
    </location>
</feature>
<feature type="transmembrane region" description="Helical" evidence="7">
    <location>
        <begin position="1796"/>
        <end position="1825"/>
    </location>
</feature>
<dbReference type="InterPro" id="IPR003838">
    <property type="entry name" value="ABC3_permease_C"/>
</dbReference>
<evidence type="ECO:0000313" key="10">
    <source>
        <dbReference type="Proteomes" id="UP000294309"/>
    </source>
</evidence>
<name>A0A4P7AGP7_9MOLU</name>
<gene>
    <name evidence="9" type="ORF">SGLAD_v1c03760</name>
</gene>
<organism evidence="9 10">
    <name type="scientific">Spiroplasma gladiatoris</name>
    <dbReference type="NCBI Taxonomy" id="2143"/>
    <lineage>
        <taxon>Bacteria</taxon>
        <taxon>Bacillati</taxon>
        <taxon>Mycoplasmatota</taxon>
        <taxon>Mollicutes</taxon>
        <taxon>Entomoplasmatales</taxon>
        <taxon>Spiroplasmataceae</taxon>
        <taxon>Spiroplasma</taxon>
    </lineage>
</organism>
<dbReference type="Pfam" id="PF02687">
    <property type="entry name" value="FtsX"/>
    <property type="match status" value="2"/>
</dbReference>
<dbReference type="InterPro" id="IPR050250">
    <property type="entry name" value="Macrolide_Exporter_MacB"/>
</dbReference>
<keyword evidence="2" id="KW-1003">Cell membrane</keyword>
<evidence type="ECO:0000256" key="5">
    <source>
        <dbReference type="ARBA" id="ARBA00023136"/>
    </source>
</evidence>
<comment type="similarity">
    <text evidence="6">Belongs to the ABC-4 integral membrane protein family.</text>
</comment>
<evidence type="ECO:0000256" key="3">
    <source>
        <dbReference type="ARBA" id="ARBA00022692"/>
    </source>
</evidence>
<dbReference type="GO" id="GO:0022857">
    <property type="term" value="F:transmembrane transporter activity"/>
    <property type="evidence" value="ECO:0007669"/>
    <property type="project" value="TreeGrafter"/>
</dbReference>
<evidence type="ECO:0000256" key="2">
    <source>
        <dbReference type="ARBA" id="ARBA00022475"/>
    </source>
</evidence>
<sequence>MYKNSIWLYLKQGLKGVVKFRIQFYVIVILTFISSLILGISLSASTRILNNYNEIMPKMDKFNYVSSREVGTKKDNDPKIVPMADLIDYQFLAGYYSIKKDKTDSDNKSYGYNFNLISVANKNESKTLSKENNQDSNNFYVDAVDENGDYVIDPALQDQYKKNYQETFISNAFSQKRVKDSFFSMLSNPSFLETFFHYKYDSVKDEVEYKSTYNKYQKLEITGSTIYADYVDGSSQSESEIDYNYKKDIYGNFFTNAVYYLREYYLQDLASRKAYLKDTTFDKLWQRDIINKDNFSQLFAPAPKEDEIDDSSKQYAMPTNVKYPSKYDLYLINAISSLVGQVINSVIEYIQYYIDSSIAKVTEEQKTSIVSEDDLKVMFNKVEDEKGNTIDNPGFEWYDSSDNLDSKKNKQIANVLYAYVFGNFYSSDLSEYKEQYKDKIELMQFNSDKKQVPYVQQVDLSYSYEEPNSGNTDSKIKNEAQNILEPTANIEYDRYVCKNATEKYSKGLRGSINQLVVELDIDNMPTGTVGKMSDTKILKFEDEKSTINNELASSNGFNYFVDRFDYSRTKFNSVKLYYLKSDIVGEATNVTVEHRAEMALADTVQELKYRMVVLDELWNSRLTIVSGQEPKADNEILINSQFAKANNIKLGSSMSIGGSAFIISGFAVDPLTFYPVADLDVPIPNIKKGVIIYAKEDTLKRIVTEDFSKFTSKVLNTFVTANNTSKSENAMVDYLSTMMNNESYLYQAYNAKQKYTQAKTNNSVIENQTKLLNSFNKGYESFKSFDESTLSYNWTLAPMVTKIFQIFSYTVSFLIALIALAATLIAIKKTIEMNAGEITILKAMGATSSSVSVSYLSYGIISSFIIAPVAWLLSSFFQEWIVSLLISYTGGAYWQATFDWQALLVTLGIFGALTLGVSYYVAYRLVKKPVLEIAKIKDTIKKNVYLERIKEFLTKNKSFSKKFSTELAINGFSKTFLTAITIFIASFFIAGAMAIPGVVKKTLNDYYKSVNYTNAVNYVDLVGNGPLSKSALSAWQGVESYEDKYIDTQGKLDSGIGLIGKSTSSTQPISDHSVMPKVLISSDDGTYKKVKYDWTYSAALEGIKNENGEVAEDANVISFIASIFGNNIVEMLGKSISIGDIQLLLDWIIHSDDPKYDNLGERQQKLSQYSTMLTTGLPSIIKTVLSSGVGDLEGTWKEQIVDVILTQTPAYIRNYLNISENRKNQYRFGWTFNTYIPGTDSMFTQVNMKNKNDEVQVTGLDSTQVAYKLPENGKNIFLNQIQLNEIENILFNRNNASQNLKDIKVNGITIYDAQSRTLNIPTLANEESSIKYKYENSALKDMRSQVTRMILAKDATNIPNSAWKYDDRDYVYYKTGDANLADETGWIDPASLSDSKFTYASTFAGSKPNEIGDGYYVNGFNRYSKTKKIVNNSYGFYNINSQLDKNGNETLNAEIRPYYQYDDVMLFIPEQKKDDFNSMLNAGDNTRKDAWYGTVSKEEVPSDTRNDWKKALGQNSEPESYLWIRPYSLYFESSKPYSKPTVNLVGKETENFTNERRNFLQYAFSKSDNPITVSSNVSMDWNSISEGNVKEVNLTKYKSIPVYGSKLIIADQGLTNLINGYNTSRYIPFNFSYEDAANPSGEYEVDGVKIGKYKLNDPLSMISDSRKNDWVFGKDSNQKSIRPSMWYNGSYSNASEPYFMTTQGSFSMSPRIGDYSINVPNNFTSTVEIGNIKLLSEEKNLINQIATLIITIGVFFIIFIVIVSTLSIILISDLYVTQYKKFMVVMKSLGYSNREIINYTFRFVTLWSFSLFLLGTILSYCAVYFTMQFVSKNIMSIPVGFMWWTPLLSSILIMGSYIFSISVTTKKIRKESPTVLVL</sequence>
<reference evidence="9 10" key="1">
    <citation type="submission" date="2019-03" db="EMBL/GenBank/DDBJ databases">
        <title>Complete genome sequence of Spiroplasma gladiatoris TG-1 (DSM 22552).</title>
        <authorList>
            <person name="Lin Y.-C."/>
            <person name="Chou L."/>
            <person name="Kuo C.-H."/>
        </authorList>
    </citation>
    <scope>NUCLEOTIDE SEQUENCE [LARGE SCALE GENOMIC DNA]</scope>
    <source>
        <strain evidence="9 10">TG-1</strain>
    </source>
</reference>
<dbReference type="RefSeq" id="WP_134297366.1">
    <property type="nucleotide sequence ID" value="NZ_CP038013.1"/>
</dbReference>
<proteinExistence type="inferred from homology"/>
<evidence type="ECO:0000256" key="7">
    <source>
        <dbReference type="SAM" id="Phobius"/>
    </source>
</evidence>
<feature type="domain" description="ABC3 transporter permease C-terminal" evidence="8">
    <location>
        <begin position="1755"/>
        <end position="1873"/>
    </location>
</feature>
<feature type="transmembrane region" description="Helical" evidence="7">
    <location>
        <begin position="976"/>
        <end position="999"/>
    </location>
</feature>
<keyword evidence="5 7" id="KW-0472">Membrane</keyword>
<feature type="domain" description="ABC3 transporter permease C-terminal" evidence="8">
    <location>
        <begin position="810"/>
        <end position="929"/>
    </location>
</feature>
<feature type="transmembrane region" description="Helical" evidence="7">
    <location>
        <begin position="20"/>
        <end position="42"/>
    </location>
</feature>